<dbReference type="CDD" id="cd01544">
    <property type="entry name" value="PBP1_GalR"/>
    <property type="match status" value="1"/>
</dbReference>
<sequence>MVGIRDVARKAGVSPATVSRVLNEDPTLSATAETRARIYDVVKKLNYQKPERGATKKVNASIGLITAASERGEIEDPYFRAIRLGIEAEAKKLRLAANRIYRVSEGVSLKGIEGLGAVIILGNLQDTFIQEIYEKNPRVVLVDDASAAETFDAVYTDFEMITRSHLERLWQLGHRKIAFIGGKRTVKTSEGKDLLLSEDVRYQAYKKWMTLKGVFSNEEVFLSGWGAKDGLEMGERLLRRCETQKEKPTAIIVASDPIAIGVYRALQKAGKSIPYDFSLASFDNIEVTEFLTPPLTTANIETEQLGKMAVRLAKERINNERDVPIHVVIPSKIILRESEIPLDK</sequence>
<dbReference type="Pfam" id="PF13377">
    <property type="entry name" value="Peripla_BP_3"/>
    <property type="match status" value="1"/>
</dbReference>
<dbReference type="PROSITE" id="PS00356">
    <property type="entry name" value="HTH_LACI_1"/>
    <property type="match status" value="1"/>
</dbReference>
<comment type="caution">
    <text evidence="5">The sequence shown here is derived from an EMBL/GenBank/DDBJ whole genome shotgun (WGS) entry which is preliminary data.</text>
</comment>
<keyword evidence="3" id="KW-0804">Transcription</keyword>
<dbReference type="RefSeq" id="WP_010768790.1">
    <property type="nucleotide sequence ID" value="NZ_ASWE01000002.1"/>
</dbReference>
<dbReference type="STRING" id="154621.RV11_GL000633"/>
<name>R3W634_9ENTE</name>
<protein>
    <recommendedName>
        <fullName evidence="4">HTH lacI-type domain-containing protein</fullName>
    </recommendedName>
</protein>
<evidence type="ECO:0000256" key="3">
    <source>
        <dbReference type="ARBA" id="ARBA00023163"/>
    </source>
</evidence>
<keyword evidence="1" id="KW-0805">Transcription regulation</keyword>
<dbReference type="InterPro" id="IPR010982">
    <property type="entry name" value="Lambda_DNA-bd_dom_sf"/>
</dbReference>
<organism evidence="5 6">
    <name type="scientific">Enterococcus phoeniculicola ATCC BAA-412</name>
    <dbReference type="NCBI Taxonomy" id="1158610"/>
    <lineage>
        <taxon>Bacteria</taxon>
        <taxon>Bacillati</taxon>
        <taxon>Bacillota</taxon>
        <taxon>Bacilli</taxon>
        <taxon>Lactobacillales</taxon>
        <taxon>Enterococcaceae</taxon>
        <taxon>Enterococcus</taxon>
    </lineage>
</organism>
<evidence type="ECO:0000256" key="2">
    <source>
        <dbReference type="ARBA" id="ARBA00023125"/>
    </source>
</evidence>
<accession>R3W634</accession>
<dbReference type="CDD" id="cd01392">
    <property type="entry name" value="HTH_LacI"/>
    <property type="match status" value="1"/>
</dbReference>
<dbReference type="InterPro" id="IPR028082">
    <property type="entry name" value="Peripla_BP_I"/>
</dbReference>
<dbReference type="SUPFAM" id="SSF47413">
    <property type="entry name" value="lambda repressor-like DNA-binding domains"/>
    <property type="match status" value="1"/>
</dbReference>
<dbReference type="EMBL" id="AJAT01000016">
    <property type="protein sequence ID" value="EOL43151.1"/>
    <property type="molecule type" value="Genomic_DNA"/>
</dbReference>
<dbReference type="GO" id="GO:0000976">
    <property type="term" value="F:transcription cis-regulatory region binding"/>
    <property type="evidence" value="ECO:0007669"/>
    <property type="project" value="TreeGrafter"/>
</dbReference>
<keyword evidence="6" id="KW-1185">Reference proteome</keyword>
<dbReference type="HOGENOM" id="CLU_037628_1_0_9"/>
<dbReference type="Proteomes" id="UP000013785">
    <property type="component" value="Unassembled WGS sequence"/>
</dbReference>
<keyword evidence="2" id="KW-0238">DNA-binding</keyword>
<evidence type="ECO:0000313" key="5">
    <source>
        <dbReference type="EMBL" id="EOL43151.1"/>
    </source>
</evidence>
<feature type="domain" description="HTH lacI-type" evidence="4">
    <location>
        <begin position="2"/>
        <end position="58"/>
    </location>
</feature>
<gene>
    <name evidence="5" type="ORF">UC3_02128</name>
</gene>
<dbReference type="InterPro" id="IPR046335">
    <property type="entry name" value="LacI/GalR-like_sensor"/>
</dbReference>
<reference evidence="5 6" key="1">
    <citation type="submission" date="2013-02" db="EMBL/GenBank/DDBJ databases">
        <title>The Genome Sequence of Enterococcus phoeniculicola BAA-412.</title>
        <authorList>
            <consortium name="The Broad Institute Genome Sequencing Platform"/>
            <consortium name="The Broad Institute Genome Sequencing Center for Infectious Disease"/>
            <person name="Earl A.M."/>
            <person name="Gilmore M.S."/>
            <person name="Lebreton F."/>
            <person name="Walker B."/>
            <person name="Young S.K."/>
            <person name="Zeng Q."/>
            <person name="Gargeya S."/>
            <person name="Fitzgerald M."/>
            <person name="Haas B."/>
            <person name="Abouelleil A."/>
            <person name="Alvarado L."/>
            <person name="Arachchi H.M."/>
            <person name="Berlin A.M."/>
            <person name="Chapman S.B."/>
            <person name="Dewar J."/>
            <person name="Goldberg J."/>
            <person name="Griggs A."/>
            <person name="Gujja S."/>
            <person name="Hansen M."/>
            <person name="Howarth C."/>
            <person name="Imamovic A."/>
            <person name="Larimer J."/>
            <person name="McCowan C."/>
            <person name="Murphy C."/>
            <person name="Neiman D."/>
            <person name="Pearson M."/>
            <person name="Priest M."/>
            <person name="Roberts A."/>
            <person name="Saif S."/>
            <person name="Shea T."/>
            <person name="Sisk P."/>
            <person name="Sykes S."/>
            <person name="Wortman J."/>
            <person name="Nusbaum C."/>
            <person name="Birren B."/>
        </authorList>
    </citation>
    <scope>NUCLEOTIDE SEQUENCE [LARGE SCALE GENOMIC DNA]</scope>
    <source>
        <strain evidence="5 6">ATCC BAA-412</strain>
    </source>
</reference>
<dbReference type="PRINTS" id="PR00036">
    <property type="entry name" value="HTHLACI"/>
</dbReference>
<dbReference type="PROSITE" id="PS50932">
    <property type="entry name" value="HTH_LACI_2"/>
    <property type="match status" value="1"/>
</dbReference>
<dbReference type="SMART" id="SM00354">
    <property type="entry name" value="HTH_LACI"/>
    <property type="match status" value="1"/>
</dbReference>
<dbReference type="SUPFAM" id="SSF53822">
    <property type="entry name" value="Periplasmic binding protein-like I"/>
    <property type="match status" value="1"/>
</dbReference>
<dbReference type="PANTHER" id="PTHR30146:SF149">
    <property type="entry name" value="HTH-TYPE TRANSCRIPTIONAL REGULATOR EBGR"/>
    <property type="match status" value="1"/>
</dbReference>
<dbReference type="eggNOG" id="COG1609">
    <property type="taxonomic scope" value="Bacteria"/>
</dbReference>
<evidence type="ECO:0000259" key="4">
    <source>
        <dbReference type="PROSITE" id="PS50932"/>
    </source>
</evidence>
<evidence type="ECO:0000313" key="6">
    <source>
        <dbReference type="Proteomes" id="UP000013785"/>
    </source>
</evidence>
<dbReference type="OrthoDB" id="43195at2"/>
<proteinExistence type="predicted"/>
<dbReference type="PANTHER" id="PTHR30146">
    <property type="entry name" value="LACI-RELATED TRANSCRIPTIONAL REPRESSOR"/>
    <property type="match status" value="1"/>
</dbReference>
<dbReference type="Pfam" id="PF00356">
    <property type="entry name" value="LacI"/>
    <property type="match status" value="1"/>
</dbReference>
<dbReference type="Gene3D" id="3.40.50.2300">
    <property type="match status" value="2"/>
</dbReference>
<dbReference type="Gene3D" id="1.10.260.40">
    <property type="entry name" value="lambda repressor-like DNA-binding domains"/>
    <property type="match status" value="1"/>
</dbReference>
<dbReference type="InterPro" id="IPR000843">
    <property type="entry name" value="HTH_LacI"/>
</dbReference>
<dbReference type="AlphaFoldDB" id="R3W634"/>
<dbReference type="GO" id="GO:0003700">
    <property type="term" value="F:DNA-binding transcription factor activity"/>
    <property type="evidence" value="ECO:0007669"/>
    <property type="project" value="TreeGrafter"/>
</dbReference>
<evidence type="ECO:0000256" key="1">
    <source>
        <dbReference type="ARBA" id="ARBA00023015"/>
    </source>
</evidence>
<dbReference type="PATRIC" id="fig|1158610.3.peg.2123"/>